<dbReference type="Proteomes" id="UP000479190">
    <property type="component" value="Unassembled WGS sequence"/>
</dbReference>
<dbReference type="OrthoDB" id="7696924at2759"/>
<dbReference type="Pfam" id="PF07727">
    <property type="entry name" value="RVT_2"/>
    <property type="match status" value="1"/>
</dbReference>
<dbReference type="InterPro" id="IPR013103">
    <property type="entry name" value="RVT_2"/>
</dbReference>
<evidence type="ECO:0000259" key="2">
    <source>
        <dbReference type="Pfam" id="PF07727"/>
    </source>
</evidence>
<feature type="domain" description="Reverse transcriptase Ty1/copia-type" evidence="2">
    <location>
        <begin position="299"/>
        <end position="406"/>
    </location>
</feature>
<evidence type="ECO:0000256" key="1">
    <source>
        <dbReference type="SAM" id="MobiDB-lite"/>
    </source>
</evidence>
<gene>
    <name evidence="3" type="ORF">TBRA_LOCUS4830</name>
</gene>
<dbReference type="EMBL" id="CADCXV010000693">
    <property type="protein sequence ID" value="CAB0032906.1"/>
    <property type="molecule type" value="Genomic_DNA"/>
</dbReference>
<dbReference type="PANTHER" id="PTHR47481:SF7">
    <property type="entry name" value="CCHC-TYPE DOMAIN-CONTAINING PROTEIN"/>
    <property type="match status" value="1"/>
</dbReference>
<reference evidence="3 4" key="1">
    <citation type="submission" date="2020-02" db="EMBL/GenBank/DDBJ databases">
        <authorList>
            <person name="Ferguson B K."/>
        </authorList>
    </citation>
    <scope>NUCLEOTIDE SEQUENCE [LARGE SCALE GENOMIC DNA]</scope>
</reference>
<name>A0A6H5I8G7_9HYME</name>
<feature type="region of interest" description="Disordered" evidence="1">
    <location>
        <begin position="214"/>
        <end position="253"/>
    </location>
</feature>
<dbReference type="PANTHER" id="PTHR47481">
    <property type="match status" value="1"/>
</dbReference>
<organism evidence="3 4">
    <name type="scientific">Trichogramma brassicae</name>
    <dbReference type="NCBI Taxonomy" id="86971"/>
    <lineage>
        <taxon>Eukaryota</taxon>
        <taxon>Metazoa</taxon>
        <taxon>Ecdysozoa</taxon>
        <taxon>Arthropoda</taxon>
        <taxon>Hexapoda</taxon>
        <taxon>Insecta</taxon>
        <taxon>Pterygota</taxon>
        <taxon>Neoptera</taxon>
        <taxon>Endopterygota</taxon>
        <taxon>Hymenoptera</taxon>
        <taxon>Apocrita</taxon>
        <taxon>Proctotrupomorpha</taxon>
        <taxon>Chalcidoidea</taxon>
        <taxon>Trichogrammatidae</taxon>
        <taxon>Trichogramma</taxon>
    </lineage>
</organism>
<protein>
    <recommendedName>
        <fullName evidence="2">Reverse transcriptase Ty1/copia-type domain-containing protein</fullName>
    </recommendedName>
</protein>
<feature type="compositionally biased region" description="Basic and acidic residues" evidence="1">
    <location>
        <begin position="233"/>
        <end position="253"/>
    </location>
</feature>
<keyword evidence="4" id="KW-1185">Reference proteome</keyword>
<evidence type="ECO:0000313" key="3">
    <source>
        <dbReference type="EMBL" id="CAB0032906.1"/>
    </source>
</evidence>
<feature type="compositionally biased region" description="Acidic residues" evidence="1">
    <location>
        <begin position="216"/>
        <end position="232"/>
    </location>
</feature>
<dbReference type="Pfam" id="PF14223">
    <property type="entry name" value="Retrotran_gag_2"/>
    <property type="match status" value="1"/>
</dbReference>
<proteinExistence type="predicted"/>
<accession>A0A6H5I8G7</accession>
<evidence type="ECO:0000313" key="4">
    <source>
        <dbReference type="Proteomes" id="UP000479190"/>
    </source>
</evidence>
<dbReference type="AlphaFoldDB" id="A0A6H5I8G7"/>
<sequence>MEPEQVRHILICETSKEMWTKLKAIHAQCSSTHKLLLTQRFHEYRMNSTDSVATHIAKVQNMARQLLDVGENVSDLTITAKILASLPSKFKGFRSAWNSVEPSRQTVEYLQQRLLEEESFLEGDIEEDAKALAATVRKGGKGKEGCSCRLRQRLKELQSLRRRKQERVSVSRDVVFSNMQTAKMDFEADDGLRISMNSGIEVDDQPLKLEQHNQEDEYDTADDLEAESQDGNDDLKTNDSPQEKRQLRDRSLLKAPKRYEANVAEISVPCTYEEAVTGPHAAQWTQAIREELAAHDENGTWSYVPRNPAKAPIKSKWVFKVIDNTHDNSPKFKARLCAKGFQQQQGIDYTETFAPVVRYDSLRVLLALTAQEDLEMITFDVRTAFLYGNLQEEIDIEIPIGAEVNSIARRNVEKKTRMKANVCECKVCVSFK</sequence>